<dbReference type="Proteomes" id="UP000287651">
    <property type="component" value="Unassembled WGS sequence"/>
</dbReference>
<proteinExistence type="predicted"/>
<accession>A0A426YE92</accession>
<evidence type="ECO:0000313" key="1">
    <source>
        <dbReference type="EMBL" id="RRT50000.1"/>
    </source>
</evidence>
<sequence>MQQPIKKTHTFFSSKVEQQSSHGLAIAMCKWAGVCSESIYLVTFSFLLSLRSVFAMDRT</sequence>
<evidence type="ECO:0000313" key="2">
    <source>
        <dbReference type="Proteomes" id="UP000287651"/>
    </source>
</evidence>
<protein>
    <submittedName>
        <fullName evidence="1">Uncharacterized protein</fullName>
    </submittedName>
</protein>
<dbReference type="EMBL" id="AMZH03013003">
    <property type="protein sequence ID" value="RRT50000.1"/>
    <property type="molecule type" value="Genomic_DNA"/>
</dbReference>
<comment type="caution">
    <text evidence="1">The sequence shown here is derived from an EMBL/GenBank/DDBJ whole genome shotgun (WGS) entry which is preliminary data.</text>
</comment>
<gene>
    <name evidence="1" type="ORF">B296_00018184</name>
</gene>
<reference evidence="1 2" key="1">
    <citation type="journal article" date="2014" name="Agronomy (Basel)">
        <title>A Draft Genome Sequence for Ensete ventricosum, the Drought-Tolerant Tree Against Hunger.</title>
        <authorList>
            <person name="Harrison J."/>
            <person name="Moore K.A."/>
            <person name="Paszkiewicz K."/>
            <person name="Jones T."/>
            <person name="Grant M."/>
            <person name="Ambacheew D."/>
            <person name="Muzemil S."/>
            <person name="Studholme D.J."/>
        </authorList>
    </citation>
    <scope>NUCLEOTIDE SEQUENCE [LARGE SCALE GENOMIC DNA]</scope>
</reference>
<dbReference type="AlphaFoldDB" id="A0A426YE92"/>
<organism evidence="1 2">
    <name type="scientific">Ensete ventricosum</name>
    <name type="common">Abyssinian banana</name>
    <name type="synonym">Musa ensete</name>
    <dbReference type="NCBI Taxonomy" id="4639"/>
    <lineage>
        <taxon>Eukaryota</taxon>
        <taxon>Viridiplantae</taxon>
        <taxon>Streptophyta</taxon>
        <taxon>Embryophyta</taxon>
        <taxon>Tracheophyta</taxon>
        <taxon>Spermatophyta</taxon>
        <taxon>Magnoliopsida</taxon>
        <taxon>Liliopsida</taxon>
        <taxon>Zingiberales</taxon>
        <taxon>Musaceae</taxon>
        <taxon>Ensete</taxon>
    </lineage>
</organism>
<name>A0A426YE92_ENSVE</name>